<keyword evidence="1 4" id="KW-0479">Metal-binding</keyword>
<evidence type="ECO:0000259" key="6">
    <source>
        <dbReference type="PROSITE" id="PS50103"/>
    </source>
</evidence>
<dbReference type="AlphaFoldDB" id="A0A7G2CTV9"/>
<accession>A0A7G2CTV9</accession>
<reference evidence="7 8" key="1">
    <citation type="submission" date="2020-08" db="EMBL/GenBank/DDBJ databases">
        <authorList>
            <person name="Newling K."/>
            <person name="Davey J."/>
            <person name="Forrester S."/>
        </authorList>
    </citation>
    <scope>NUCLEOTIDE SEQUENCE [LARGE SCALE GENOMIC DNA]</scope>
    <source>
        <strain evidence="8">Crithidia deanei Carvalho (ATCC PRA-265)</strain>
    </source>
</reference>
<dbReference type="InterPro" id="IPR000571">
    <property type="entry name" value="Znf_CCCH"/>
</dbReference>
<proteinExistence type="predicted"/>
<dbReference type="EMBL" id="LR877171">
    <property type="protein sequence ID" value="CAD2222637.1"/>
    <property type="molecule type" value="Genomic_DNA"/>
</dbReference>
<feature type="compositionally biased region" description="Basic and acidic residues" evidence="5">
    <location>
        <begin position="208"/>
        <end position="221"/>
    </location>
</feature>
<evidence type="ECO:0000256" key="4">
    <source>
        <dbReference type="PROSITE-ProRule" id="PRU00723"/>
    </source>
</evidence>
<dbReference type="InterPro" id="IPR036855">
    <property type="entry name" value="Znf_CCCH_sf"/>
</dbReference>
<protein>
    <recommendedName>
        <fullName evidence="6">C3H1-type domain-containing protein</fullName>
    </recommendedName>
</protein>
<keyword evidence="3 4" id="KW-0862">Zinc</keyword>
<feature type="domain" description="C3H1-type" evidence="6">
    <location>
        <begin position="171"/>
        <end position="199"/>
    </location>
</feature>
<evidence type="ECO:0000256" key="3">
    <source>
        <dbReference type="ARBA" id="ARBA00022833"/>
    </source>
</evidence>
<sequence length="227" mass="26293">MSVKRPREDEPPVSFSAKYAHAQWYGRARNLILTRSAPSMLYQLKVAQPQPYTVLPHEVLYVLAQPQDFSHRAAPMIAQQSMIDFYKIINNPVMDKHNHKKSVNYYNVQMTEEEIANMNLMHNSTSFLYHANKPQSPTDKTNNNNNNNEIEDYRVAQLRKNNHFIDSDTYARRNRICIYYGNKDGCKRGPNCQFLHVDKDGNPVPRQPEGEKKLSRAEELLLGKAAK</sequence>
<dbReference type="SUPFAM" id="SSF90229">
    <property type="entry name" value="CCCH zinc finger"/>
    <property type="match status" value="1"/>
</dbReference>
<evidence type="ECO:0000256" key="2">
    <source>
        <dbReference type="ARBA" id="ARBA00022771"/>
    </source>
</evidence>
<name>A0A7G2CTV9_9TRYP</name>
<evidence type="ECO:0000313" key="7">
    <source>
        <dbReference type="EMBL" id="CAD2222637.1"/>
    </source>
</evidence>
<keyword evidence="2 4" id="KW-0863">Zinc-finger</keyword>
<keyword evidence="8" id="KW-1185">Reference proteome</keyword>
<gene>
    <name evidence="7" type="ORF">ADEAN_001018100</name>
</gene>
<dbReference type="Proteomes" id="UP000515908">
    <property type="component" value="Chromosome 27"/>
</dbReference>
<feature type="zinc finger region" description="C3H1-type" evidence="4">
    <location>
        <begin position="171"/>
        <end position="199"/>
    </location>
</feature>
<dbReference type="VEuPathDB" id="TriTrypDB:ADEAN_001018100"/>
<evidence type="ECO:0000256" key="5">
    <source>
        <dbReference type="SAM" id="MobiDB-lite"/>
    </source>
</evidence>
<feature type="region of interest" description="Disordered" evidence="5">
    <location>
        <begin position="197"/>
        <end position="227"/>
    </location>
</feature>
<dbReference type="GO" id="GO:0008270">
    <property type="term" value="F:zinc ion binding"/>
    <property type="evidence" value="ECO:0007669"/>
    <property type="project" value="UniProtKB-KW"/>
</dbReference>
<evidence type="ECO:0000256" key="1">
    <source>
        <dbReference type="ARBA" id="ARBA00022723"/>
    </source>
</evidence>
<dbReference type="PROSITE" id="PS50103">
    <property type="entry name" value="ZF_C3H1"/>
    <property type="match status" value="1"/>
</dbReference>
<organism evidence="7 8">
    <name type="scientific">Angomonas deanei</name>
    <dbReference type="NCBI Taxonomy" id="59799"/>
    <lineage>
        <taxon>Eukaryota</taxon>
        <taxon>Discoba</taxon>
        <taxon>Euglenozoa</taxon>
        <taxon>Kinetoplastea</taxon>
        <taxon>Metakinetoplastina</taxon>
        <taxon>Trypanosomatida</taxon>
        <taxon>Trypanosomatidae</taxon>
        <taxon>Strigomonadinae</taxon>
        <taxon>Angomonas</taxon>
    </lineage>
</organism>
<evidence type="ECO:0000313" key="8">
    <source>
        <dbReference type="Proteomes" id="UP000515908"/>
    </source>
</evidence>